<dbReference type="Proteomes" id="UP000007150">
    <property type="component" value="Chromosome 1"/>
</dbReference>
<organism evidence="7 8">
    <name type="scientific">Sphingobium chlorophenolicum L-1</name>
    <dbReference type="NCBI Taxonomy" id="690566"/>
    <lineage>
        <taxon>Bacteria</taxon>
        <taxon>Pseudomonadati</taxon>
        <taxon>Pseudomonadota</taxon>
        <taxon>Alphaproteobacteria</taxon>
        <taxon>Sphingomonadales</taxon>
        <taxon>Sphingomonadaceae</taxon>
        <taxon>Sphingobium</taxon>
    </lineage>
</organism>
<sequence length="444" mass="46958">MSGDSKRELGSAQEGFARILANTGWLLGGKGVGAVLSLAYLAIVTRTLGVADFGRFALVLSASGLIQTLVSFDSWQIVVRYGQPHLASGNGDALNRVLRFCILIDLGSAVAGGLIAAFIILAFGPLMQLSAKMGWQAWIFCMVMMITIRSSPMGVLRLFDRFDSGAFAETMIPVGRMIGAGLAWVLMPDVTGFLIAWGAAELLCAVSYWWLALRVGGERLGNWRAGRAWDARAENPGIVSFLTATNLQTTLSSVGQQVAVLVVGLFVGPAGAGLYRLANQLANSLTKISGLLSRSIFVELSRTHANHGHEALGTLFRRTNRLALVAGAAIIALILTIGHPLLGLIAGREFLPAYPLLLLLGIAACIDLVGVSYRPLLMATDRASLSLRITLVSTTLLLGMQATLLPLYGTVGAASANIVAAIASFAMMALASRRAVGWHKGKVE</sequence>
<dbReference type="AlphaFoldDB" id="F6EX56"/>
<dbReference type="InterPro" id="IPR002797">
    <property type="entry name" value="Polysacc_synth"/>
</dbReference>
<accession>F6EX56</accession>
<dbReference type="EMBL" id="CP002798">
    <property type="protein sequence ID" value="AEG49051.1"/>
    <property type="molecule type" value="Genomic_DNA"/>
</dbReference>
<evidence type="ECO:0000256" key="3">
    <source>
        <dbReference type="ARBA" id="ARBA00022692"/>
    </source>
</evidence>
<feature type="transmembrane region" description="Helical" evidence="6">
    <location>
        <begin position="385"/>
        <end position="408"/>
    </location>
</feature>
<keyword evidence="2" id="KW-1003">Cell membrane</keyword>
<dbReference type="PANTHER" id="PTHR30250:SF31">
    <property type="entry name" value="INNER MEMBRANE PROTEIN YGHQ"/>
    <property type="match status" value="1"/>
</dbReference>
<dbReference type="HOGENOM" id="CLU_047009_2_0_5"/>
<evidence type="ECO:0000256" key="6">
    <source>
        <dbReference type="SAM" id="Phobius"/>
    </source>
</evidence>
<feature type="transmembrane region" description="Helical" evidence="6">
    <location>
        <begin position="414"/>
        <end position="432"/>
    </location>
</feature>
<keyword evidence="8" id="KW-1185">Reference proteome</keyword>
<dbReference type="InterPro" id="IPR050833">
    <property type="entry name" value="Poly_Biosynth_Transport"/>
</dbReference>
<keyword evidence="5 6" id="KW-0472">Membrane</keyword>
<feature type="transmembrane region" description="Helical" evidence="6">
    <location>
        <begin position="56"/>
        <end position="77"/>
    </location>
</feature>
<feature type="transmembrane region" description="Helical" evidence="6">
    <location>
        <begin position="97"/>
        <end position="123"/>
    </location>
</feature>
<protein>
    <submittedName>
        <fullName evidence="7">Polysaccharide biosynthesis protein</fullName>
    </submittedName>
</protein>
<evidence type="ECO:0000256" key="4">
    <source>
        <dbReference type="ARBA" id="ARBA00022989"/>
    </source>
</evidence>
<feature type="transmembrane region" description="Helical" evidence="6">
    <location>
        <begin position="353"/>
        <end position="373"/>
    </location>
</feature>
<dbReference type="PANTHER" id="PTHR30250">
    <property type="entry name" value="PST FAMILY PREDICTED COLANIC ACID TRANSPORTER"/>
    <property type="match status" value="1"/>
</dbReference>
<keyword evidence="4 6" id="KW-1133">Transmembrane helix</keyword>
<proteinExistence type="predicted"/>
<evidence type="ECO:0000256" key="5">
    <source>
        <dbReference type="ARBA" id="ARBA00023136"/>
    </source>
</evidence>
<dbReference type="RefSeq" id="WP_013847313.1">
    <property type="nucleotide sequence ID" value="NC_015593.1"/>
</dbReference>
<dbReference type="STRING" id="690566.Sphch_1362"/>
<evidence type="ECO:0000256" key="1">
    <source>
        <dbReference type="ARBA" id="ARBA00004651"/>
    </source>
</evidence>
<comment type="subcellular location">
    <subcellularLocation>
        <location evidence="1">Cell membrane</location>
        <topology evidence="1">Multi-pass membrane protein</topology>
    </subcellularLocation>
</comment>
<feature type="transmembrane region" description="Helical" evidence="6">
    <location>
        <begin position="258"/>
        <end position="278"/>
    </location>
</feature>
<feature type="transmembrane region" description="Helical" evidence="6">
    <location>
        <begin position="25"/>
        <end position="44"/>
    </location>
</feature>
<feature type="transmembrane region" description="Helical" evidence="6">
    <location>
        <begin position="135"/>
        <end position="159"/>
    </location>
</feature>
<evidence type="ECO:0000313" key="7">
    <source>
        <dbReference type="EMBL" id="AEG49051.1"/>
    </source>
</evidence>
<evidence type="ECO:0000256" key="2">
    <source>
        <dbReference type="ARBA" id="ARBA00022475"/>
    </source>
</evidence>
<evidence type="ECO:0000313" key="8">
    <source>
        <dbReference type="Proteomes" id="UP000007150"/>
    </source>
</evidence>
<gene>
    <name evidence="7" type="ORF">Sphch_1362</name>
</gene>
<dbReference type="GO" id="GO:0005886">
    <property type="term" value="C:plasma membrane"/>
    <property type="evidence" value="ECO:0007669"/>
    <property type="project" value="UniProtKB-SubCell"/>
</dbReference>
<feature type="transmembrane region" description="Helical" evidence="6">
    <location>
        <begin position="322"/>
        <end position="347"/>
    </location>
</feature>
<dbReference type="Pfam" id="PF01943">
    <property type="entry name" value="Polysacc_synt"/>
    <property type="match status" value="1"/>
</dbReference>
<reference evidence="7 8" key="1">
    <citation type="submission" date="2011-05" db="EMBL/GenBank/DDBJ databases">
        <title>Complete sequence of chromosome 1 of Sphingobium chlorophenolicum L-1.</title>
        <authorList>
            <consortium name="US DOE Joint Genome Institute"/>
            <person name="Lucas S."/>
            <person name="Han J."/>
            <person name="Lapidus A."/>
            <person name="Cheng J.-F."/>
            <person name="Goodwin L."/>
            <person name="Pitluck S."/>
            <person name="Peters L."/>
            <person name="Daligault H."/>
            <person name="Han C."/>
            <person name="Tapia R."/>
            <person name="Land M."/>
            <person name="Hauser L."/>
            <person name="Kyrpides N."/>
            <person name="Ivanova N."/>
            <person name="Pagani I."/>
            <person name="Turner P."/>
            <person name="Copley S."/>
            <person name="Woyke T."/>
        </authorList>
    </citation>
    <scope>NUCLEOTIDE SEQUENCE [LARGE SCALE GENOMIC DNA]</scope>
    <source>
        <strain evidence="7 8">L-1</strain>
    </source>
</reference>
<dbReference type="KEGG" id="sch:Sphch_1362"/>
<keyword evidence="3 6" id="KW-0812">Transmembrane</keyword>
<name>F6EX56_SPHCR</name>